<dbReference type="RefSeq" id="WP_149528806.1">
    <property type="nucleotide sequence ID" value="NZ_AP018929.1"/>
</dbReference>
<dbReference type="Proteomes" id="UP000322983">
    <property type="component" value="Chromosome"/>
</dbReference>
<dbReference type="EMBL" id="AP018930">
    <property type="protein sequence ID" value="BBG27981.1"/>
    <property type="molecule type" value="Genomic_DNA"/>
</dbReference>
<name>A0A510E617_9CREN</name>
<evidence type="ECO:0000313" key="3">
    <source>
        <dbReference type="Proteomes" id="UP000322983"/>
    </source>
</evidence>
<reference evidence="2 3" key="2">
    <citation type="journal article" date="2020" name="Int. J. Syst. Evol. Microbiol.">
        <title>Sulfuracidifex tepidarius gen. nov., sp. nov. and transfer of Sulfolobus metallicus Huber and Stetter 1992 to the genus Sulfuracidifex as Sulfuracidifex metallicus comb. nov.</title>
        <authorList>
            <person name="Itoh T."/>
            <person name="Miura T."/>
            <person name="Sakai H.D."/>
            <person name="Kato S."/>
            <person name="Ohkuma M."/>
            <person name="Takashina T."/>
        </authorList>
    </citation>
    <scope>NUCLEOTIDE SEQUENCE</scope>
    <source>
        <strain evidence="1 3">IC-006</strain>
        <strain evidence="2">IC-007</strain>
    </source>
</reference>
<dbReference type="Proteomes" id="UP000325030">
    <property type="component" value="Chromosome"/>
</dbReference>
<protein>
    <submittedName>
        <fullName evidence="2">Uncharacterized protein</fullName>
    </submittedName>
</protein>
<reference evidence="4" key="1">
    <citation type="submission" date="2018-09" db="EMBL/GenBank/DDBJ databases">
        <title>Complete Genome Sequencing of Sulfolobus sp. JCM 16834.</title>
        <authorList>
            <person name="Kato S."/>
            <person name="Itoh T."/>
            <person name="Ohkuma M."/>
        </authorList>
    </citation>
    <scope>NUCLEOTIDE SEQUENCE [LARGE SCALE GENOMIC DNA]</scope>
    <source>
        <strain evidence="4">IC-007</strain>
    </source>
</reference>
<evidence type="ECO:0000313" key="1">
    <source>
        <dbReference type="EMBL" id="BBG25188.1"/>
    </source>
</evidence>
<accession>A0A510DZ39</accession>
<proteinExistence type="predicted"/>
<keyword evidence="3" id="KW-1185">Reference proteome</keyword>
<evidence type="ECO:0000313" key="4">
    <source>
        <dbReference type="Proteomes" id="UP000325030"/>
    </source>
</evidence>
<dbReference type="GeneID" id="41718811"/>
<dbReference type="AlphaFoldDB" id="A0A510E617"/>
<organism evidence="2 4">
    <name type="scientific">Sulfuracidifex tepidarius</name>
    <dbReference type="NCBI Taxonomy" id="1294262"/>
    <lineage>
        <taxon>Archaea</taxon>
        <taxon>Thermoproteota</taxon>
        <taxon>Thermoprotei</taxon>
        <taxon>Sulfolobales</taxon>
        <taxon>Sulfolobaceae</taxon>
        <taxon>Sulfuracidifex</taxon>
    </lineage>
</organism>
<dbReference type="EMBL" id="AP018929">
    <property type="protein sequence ID" value="BBG25188.1"/>
    <property type="molecule type" value="Genomic_DNA"/>
</dbReference>
<dbReference type="STRING" id="1294262.GCA_001316085_01403"/>
<accession>A0A510E617</accession>
<evidence type="ECO:0000313" key="2">
    <source>
        <dbReference type="EMBL" id="BBG27981.1"/>
    </source>
</evidence>
<sequence length="405" mass="44346">MNKNQKILAVGIAILVILVALASLYPYLSKKSEVTESSFSGYLSTSDLEKAVGGTWSFDESGSYNYTVSNGNVTYHYYKGSPKVYPVDTAIGKDPFSYLIHQEEAVLGYFPSSPASFVSGVVRGYHLKFVNGNDEIELDLVNMSSSLASQLYSSAKSSSYYVSTSKGDLYYGFYSGSGYCAVVGAVSTYMFNIYFKPAQSKTAMTQVLEDVATNLGLSPSSSVSTKEPTVSVAPKEIKLPFNLSLTSSEVSSVLGNKWTFDPTCTLNASISNGDVQYLFYNGKYYNVSVDKFSAADPMYYLSGNMKDAMNVSIQDQYLYGNSSYVQIVTFEYNGTQFQAYVLNVSTSILNMLPSSGVHVSKYDTILSFKYDGLLLNLYVGMSTSSSQQSQLMNLLEKSLIIINNN</sequence>
<dbReference type="KEGG" id="step:IC006_2523"/>
<gene>
    <name evidence="1" type="ORF">IC006_2523</name>
    <name evidence="2" type="ORF">IC007_2536</name>
</gene>